<gene>
    <name evidence="2" type="ORF">AVDCRST_MAG91-2553</name>
</gene>
<keyword evidence="1" id="KW-1133">Transmembrane helix</keyword>
<reference evidence="2" key="1">
    <citation type="submission" date="2020-02" db="EMBL/GenBank/DDBJ databases">
        <authorList>
            <person name="Meier V. D."/>
        </authorList>
    </citation>
    <scope>NUCLEOTIDE SEQUENCE</scope>
    <source>
        <strain evidence="2">AVDCRST_MAG91</strain>
    </source>
</reference>
<organism evidence="2">
    <name type="scientific">uncultured Sphingomonadaceae bacterium</name>
    <dbReference type="NCBI Taxonomy" id="169976"/>
    <lineage>
        <taxon>Bacteria</taxon>
        <taxon>Pseudomonadati</taxon>
        <taxon>Pseudomonadota</taxon>
        <taxon>Alphaproteobacteria</taxon>
        <taxon>Sphingomonadales</taxon>
        <taxon>Sphingomonadaceae</taxon>
        <taxon>environmental samples</taxon>
    </lineage>
</organism>
<feature type="transmembrane region" description="Helical" evidence="1">
    <location>
        <begin position="48"/>
        <end position="69"/>
    </location>
</feature>
<dbReference type="EMBL" id="CADCVX010000455">
    <property type="protein sequence ID" value="CAA9526260.1"/>
    <property type="molecule type" value="Genomic_DNA"/>
</dbReference>
<dbReference type="AlphaFoldDB" id="A0A6J4TL38"/>
<proteinExistence type="predicted"/>
<evidence type="ECO:0000256" key="1">
    <source>
        <dbReference type="SAM" id="Phobius"/>
    </source>
</evidence>
<evidence type="ECO:0000313" key="2">
    <source>
        <dbReference type="EMBL" id="CAA9526260.1"/>
    </source>
</evidence>
<keyword evidence="1" id="KW-0812">Transmembrane</keyword>
<accession>A0A6J4TL38</accession>
<feature type="non-terminal residue" evidence="2">
    <location>
        <position position="78"/>
    </location>
</feature>
<sequence length="78" mass="8579">MPAVKLHQQTADVGGLRHLGEPAQERLRDLEGAAQPAQSLRRTGMRPYAFNGTIVATVCGVTPALPFWYEINVYETVL</sequence>
<name>A0A6J4TL38_9SPHN</name>
<protein>
    <submittedName>
        <fullName evidence="2">Uncharacterized protein</fullName>
    </submittedName>
</protein>
<keyword evidence="1" id="KW-0472">Membrane</keyword>